<evidence type="ECO:0000256" key="1">
    <source>
        <dbReference type="SAM" id="SignalP"/>
    </source>
</evidence>
<evidence type="ECO:0000313" key="2">
    <source>
        <dbReference type="EMBL" id="AOV97662.1"/>
    </source>
</evidence>
<dbReference type="Proteomes" id="UP000255248">
    <property type="component" value="Unassembled WGS sequence"/>
</dbReference>
<reference evidence="2 4" key="1">
    <citation type="submission" date="2016-06" db="EMBL/GenBank/DDBJ databases">
        <title>Complete genome sequence of Edwardsiella hoshinae ATCC 35051.</title>
        <authorList>
            <person name="Reichley S.R."/>
            <person name="Waldbieser G.C."/>
            <person name="Lawrence M.L."/>
            <person name="Griffin M.J."/>
        </authorList>
    </citation>
    <scope>NUCLEOTIDE SEQUENCE [LARGE SCALE GENOMIC DNA]</scope>
    <source>
        <strain evidence="2 4">ATCC 35051</strain>
    </source>
</reference>
<keyword evidence="4" id="KW-1185">Reference proteome</keyword>
<dbReference type="EMBL" id="UFXZ01000001">
    <property type="protein sequence ID" value="STC90490.1"/>
    <property type="molecule type" value="Genomic_DNA"/>
</dbReference>
<feature type="chain" id="PRO_5016845440" evidence="1">
    <location>
        <begin position="28"/>
        <end position="355"/>
    </location>
</feature>
<evidence type="ECO:0000313" key="3">
    <source>
        <dbReference type="EMBL" id="STC90490.1"/>
    </source>
</evidence>
<organism evidence="3 5">
    <name type="scientific">Edwardsiella hoshinae</name>
    <dbReference type="NCBI Taxonomy" id="93378"/>
    <lineage>
        <taxon>Bacteria</taxon>
        <taxon>Pseudomonadati</taxon>
        <taxon>Pseudomonadota</taxon>
        <taxon>Gammaproteobacteria</taxon>
        <taxon>Enterobacterales</taxon>
        <taxon>Hafniaceae</taxon>
        <taxon>Edwardsiella</taxon>
    </lineage>
</organism>
<evidence type="ECO:0000313" key="5">
    <source>
        <dbReference type="Proteomes" id="UP000255248"/>
    </source>
</evidence>
<proteinExistence type="predicted"/>
<gene>
    <name evidence="2" type="ORF">A9798_12350</name>
    <name evidence="3" type="ORF">NCTC12121_02623</name>
</gene>
<keyword evidence="1" id="KW-0732">Signal</keyword>
<accession>A0A376DJF6</accession>
<dbReference type="OrthoDB" id="6644894at2"/>
<dbReference type="AlphaFoldDB" id="A0A376DJF6"/>
<evidence type="ECO:0000313" key="4">
    <source>
        <dbReference type="Proteomes" id="UP000175893"/>
    </source>
</evidence>
<dbReference type="STRING" id="93378.A9798_12350"/>
<dbReference type="EMBL" id="CP016043">
    <property type="protein sequence ID" value="AOV97662.1"/>
    <property type="molecule type" value="Genomic_DNA"/>
</dbReference>
<dbReference type="RefSeq" id="WP_070245183.1">
    <property type="nucleotide sequence ID" value="NZ_CP016043.1"/>
</dbReference>
<reference evidence="3 5" key="2">
    <citation type="submission" date="2018-06" db="EMBL/GenBank/DDBJ databases">
        <authorList>
            <consortium name="Pathogen Informatics"/>
            <person name="Doyle S."/>
        </authorList>
    </citation>
    <scope>NUCLEOTIDE SEQUENCE [LARGE SCALE GENOMIC DNA]</scope>
    <source>
        <strain evidence="3 5">NCTC12121</strain>
    </source>
</reference>
<dbReference type="KEGG" id="eho:A9798_12350"/>
<dbReference type="Proteomes" id="UP000175893">
    <property type="component" value="Chromosome"/>
</dbReference>
<sequence>MLKTKHSRATKLWLAHTLLLSSFSVNASNEYLCDITSAPTGRWTSPQYFAGTFRAKFYLWGGWSNSTITLKSDDQNLDAGAINNDIATLRPTLDVLGAFRFSAQEGRATLYQGRNNLFRASGVPGPSFSGRMAIDLGCNNENHCANIRFTRAQNFTYSMDKRLSFAESANINSPVFQKRIVMPSVPRNEYRSHEIRFLHTVSSAVIGISTRDAINIPGGDHTLTFAGGPIVSEIRCVRPATPLTLTLLDNAITFNPAPMGASTPQVKTLRWQASGSGRADIWTMRFTSANATTSGDGVLLGGAKVTILDSANQVVPLDKAVTISGTRGEFRLALDARTAQAGNYTSNINLTLTAN</sequence>
<feature type="signal peptide" evidence="1">
    <location>
        <begin position="1"/>
        <end position="27"/>
    </location>
</feature>
<protein>
    <submittedName>
        <fullName evidence="3">Uncharacterized protein</fullName>
    </submittedName>
</protein>
<name>A0A376DJF6_9GAMM</name>